<organism evidence="1 2">
    <name type="scientific">Paenibacillus jamilae</name>
    <dbReference type="NCBI Taxonomy" id="114136"/>
    <lineage>
        <taxon>Bacteria</taxon>
        <taxon>Bacillati</taxon>
        <taxon>Bacillota</taxon>
        <taxon>Bacilli</taxon>
        <taxon>Bacillales</taxon>
        <taxon>Paenibacillaceae</taxon>
        <taxon>Paenibacillus</taxon>
    </lineage>
</organism>
<evidence type="ECO:0000313" key="2">
    <source>
        <dbReference type="Proteomes" id="UP000074866"/>
    </source>
</evidence>
<protein>
    <submittedName>
        <fullName evidence="1">Uncharacterized protein</fullName>
    </submittedName>
</protein>
<name>A0ACC4ZZN0_9BACL</name>
<accession>A0ACC4ZZN0</accession>
<comment type="caution">
    <text evidence="1">The sequence shown here is derived from an EMBL/GenBank/DDBJ whole genome shotgun (WGS) entry which is preliminary data.</text>
</comment>
<gene>
    <name evidence="1" type="ORF">NS115_03615</name>
</gene>
<evidence type="ECO:0000313" key="1">
    <source>
        <dbReference type="EMBL" id="KTS84432.1"/>
    </source>
</evidence>
<proteinExistence type="predicted"/>
<sequence>METEQQKRDSLLGWLDRRLEWPDMTIPISVRAFRSMWLKEFGTEANIPEWIKQKATQKYQAYIEREAALCHPET</sequence>
<keyword evidence="2" id="KW-1185">Reference proteome</keyword>
<dbReference type="Proteomes" id="UP000074866">
    <property type="component" value="Unassembled WGS sequence"/>
</dbReference>
<dbReference type="EMBL" id="LDRX01000015">
    <property type="protein sequence ID" value="KTS84432.1"/>
    <property type="molecule type" value="Genomic_DNA"/>
</dbReference>
<reference evidence="1 2" key="1">
    <citation type="journal article" date="2016" name="Front. Microbiol.">
        <title>Genomic Resource of Rice Seed Associated Bacteria.</title>
        <authorList>
            <person name="Midha S."/>
            <person name="Bansal K."/>
            <person name="Sharma S."/>
            <person name="Kumar N."/>
            <person name="Patil P.P."/>
            <person name="Chaudhry V."/>
            <person name="Patil P.B."/>
        </authorList>
    </citation>
    <scope>NUCLEOTIDE SEQUENCE [LARGE SCALE GENOMIC DNA]</scope>
    <source>
        <strain evidence="1 2">NS115</strain>
    </source>
</reference>